<dbReference type="Pfam" id="PF02870">
    <property type="entry name" value="Methyltransf_1N"/>
    <property type="match status" value="1"/>
</dbReference>
<dbReference type="PANTHER" id="PTHR10815">
    <property type="entry name" value="METHYLATED-DNA--PROTEIN-CYSTEINE METHYLTRANSFERASE"/>
    <property type="match status" value="1"/>
</dbReference>
<evidence type="ECO:0000256" key="7">
    <source>
        <dbReference type="ARBA" id="ARBA00023204"/>
    </source>
</evidence>
<dbReference type="Gene3D" id="3.30.160.70">
    <property type="entry name" value="Methylated DNA-protein cysteine methyltransferase domain"/>
    <property type="match status" value="1"/>
</dbReference>
<dbReference type="Pfam" id="PF01035">
    <property type="entry name" value="DNA_binding_1"/>
    <property type="match status" value="1"/>
</dbReference>
<dbReference type="NCBIfam" id="TIGR00589">
    <property type="entry name" value="ogt"/>
    <property type="match status" value="1"/>
</dbReference>
<protein>
    <recommendedName>
        <fullName evidence="9">Methylated-DNA--protein-cysteine methyltransferase</fullName>
        <ecNumber evidence="9">2.1.1.63</ecNumber>
    </recommendedName>
    <alternativeName>
        <fullName evidence="9">6-O-methylguanine-DNA methyltransferase</fullName>
        <shortName evidence="9">MGMT</shortName>
    </alternativeName>
    <alternativeName>
        <fullName evidence="9">O-6-methylguanine-DNA-alkyltransferase</fullName>
    </alternativeName>
</protein>
<dbReference type="InterPro" id="IPR023546">
    <property type="entry name" value="MGMT"/>
</dbReference>
<comment type="caution">
    <text evidence="12">The sequence shown here is derived from an EMBL/GenBank/DDBJ whole genome shotgun (WGS) entry which is preliminary data.</text>
</comment>
<evidence type="ECO:0000313" key="12">
    <source>
        <dbReference type="EMBL" id="RAW18057.1"/>
    </source>
</evidence>
<keyword evidence="3 9" id="KW-0963">Cytoplasm</keyword>
<comment type="catalytic activity">
    <reaction evidence="8 9">
        <text>a 6-O-methyl-2'-deoxyguanosine in DNA + L-cysteinyl-[protein] = S-methyl-L-cysteinyl-[protein] + a 2'-deoxyguanosine in DNA</text>
        <dbReference type="Rhea" id="RHEA:24000"/>
        <dbReference type="Rhea" id="RHEA-COMP:10131"/>
        <dbReference type="Rhea" id="RHEA-COMP:10132"/>
        <dbReference type="Rhea" id="RHEA-COMP:11367"/>
        <dbReference type="Rhea" id="RHEA-COMP:11368"/>
        <dbReference type="ChEBI" id="CHEBI:29950"/>
        <dbReference type="ChEBI" id="CHEBI:82612"/>
        <dbReference type="ChEBI" id="CHEBI:85445"/>
        <dbReference type="ChEBI" id="CHEBI:85448"/>
        <dbReference type="EC" id="2.1.1.63"/>
    </reaction>
</comment>
<comment type="subcellular location">
    <subcellularLocation>
        <location evidence="9">Cytoplasm</location>
    </subcellularLocation>
</comment>
<dbReference type="SUPFAM" id="SSF53155">
    <property type="entry name" value="Methylated DNA-protein cysteine methyltransferase domain"/>
    <property type="match status" value="1"/>
</dbReference>
<evidence type="ECO:0000256" key="8">
    <source>
        <dbReference type="ARBA" id="ARBA00049348"/>
    </source>
</evidence>
<dbReference type="CDD" id="cd06445">
    <property type="entry name" value="ATase"/>
    <property type="match status" value="1"/>
</dbReference>
<dbReference type="RefSeq" id="WP_112257013.1">
    <property type="nucleotide sequence ID" value="NZ_QMIG01000002.1"/>
</dbReference>
<feature type="domain" description="Methylguanine DNA methyltransferase ribonuclease-like" evidence="11">
    <location>
        <begin position="4"/>
        <end position="73"/>
    </location>
</feature>
<dbReference type="PANTHER" id="PTHR10815:SF5">
    <property type="entry name" value="METHYLATED-DNA--PROTEIN-CYSTEINE METHYLTRANSFERASE"/>
    <property type="match status" value="1"/>
</dbReference>
<dbReference type="InterPro" id="IPR036631">
    <property type="entry name" value="MGMT_N_sf"/>
</dbReference>
<evidence type="ECO:0000313" key="13">
    <source>
        <dbReference type="Proteomes" id="UP000250462"/>
    </source>
</evidence>
<dbReference type="GO" id="GO:0006307">
    <property type="term" value="P:DNA alkylation repair"/>
    <property type="evidence" value="ECO:0007669"/>
    <property type="project" value="UniProtKB-UniRule"/>
</dbReference>
<comment type="miscellaneous">
    <text evidence="9">This enzyme catalyzes only one turnover and therefore is not strictly catalytic. According to one definition, an enzyme is a biocatalyst that acts repeatedly and over many reaction cycles.</text>
</comment>
<dbReference type="Gene3D" id="1.10.10.10">
    <property type="entry name" value="Winged helix-like DNA-binding domain superfamily/Winged helix DNA-binding domain"/>
    <property type="match status" value="1"/>
</dbReference>
<keyword evidence="7 9" id="KW-0234">DNA repair</keyword>
<dbReference type="InterPro" id="IPR036217">
    <property type="entry name" value="MethylDNA_cys_MeTrfase_DNAb"/>
</dbReference>
<organism evidence="12 13">
    <name type="scientific">Phytoactinopolyspora halophila</name>
    <dbReference type="NCBI Taxonomy" id="1981511"/>
    <lineage>
        <taxon>Bacteria</taxon>
        <taxon>Bacillati</taxon>
        <taxon>Actinomycetota</taxon>
        <taxon>Actinomycetes</taxon>
        <taxon>Jiangellales</taxon>
        <taxon>Jiangellaceae</taxon>
        <taxon>Phytoactinopolyspora</taxon>
    </lineage>
</organism>
<dbReference type="GO" id="GO:0003908">
    <property type="term" value="F:methylated-DNA-[protein]-cysteine S-methyltransferase activity"/>
    <property type="evidence" value="ECO:0007669"/>
    <property type="project" value="UniProtKB-UniRule"/>
</dbReference>
<dbReference type="AlphaFoldDB" id="A0A329R0K6"/>
<evidence type="ECO:0000259" key="11">
    <source>
        <dbReference type="Pfam" id="PF02870"/>
    </source>
</evidence>
<dbReference type="GO" id="GO:0032259">
    <property type="term" value="P:methylation"/>
    <property type="evidence" value="ECO:0007669"/>
    <property type="project" value="UniProtKB-KW"/>
</dbReference>
<name>A0A329R0K6_9ACTN</name>
<evidence type="ECO:0000259" key="10">
    <source>
        <dbReference type="Pfam" id="PF01035"/>
    </source>
</evidence>
<dbReference type="PROSITE" id="PS00374">
    <property type="entry name" value="MGMT"/>
    <property type="match status" value="1"/>
</dbReference>
<dbReference type="InterPro" id="IPR001497">
    <property type="entry name" value="MethylDNA_cys_MeTrfase_AS"/>
</dbReference>
<evidence type="ECO:0000256" key="5">
    <source>
        <dbReference type="ARBA" id="ARBA00022679"/>
    </source>
</evidence>
<keyword evidence="4 9" id="KW-0489">Methyltransferase</keyword>
<dbReference type="SUPFAM" id="SSF46767">
    <property type="entry name" value="Methylated DNA-protein cysteine methyltransferase, C-terminal domain"/>
    <property type="match status" value="1"/>
</dbReference>
<dbReference type="Proteomes" id="UP000250462">
    <property type="component" value="Unassembled WGS sequence"/>
</dbReference>
<evidence type="ECO:0000256" key="3">
    <source>
        <dbReference type="ARBA" id="ARBA00022490"/>
    </source>
</evidence>
<dbReference type="FunFam" id="1.10.10.10:FF:000214">
    <property type="entry name" value="Methylated-DNA--protein-cysteine methyltransferase"/>
    <property type="match status" value="1"/>
</dbReference>
<dbReference type="HAMAP" id="MF_00772">
    <property type="entry name" value="OGT"/>
    <property type="match status" value="1"/>
</dbReference>
<evidence type="ECO:0000256" key="1">
    <source>
        <dbReference type="ARBA" id="ARBA00001286"/>
    </source>
</evidence>
<evidence type="ECO:0000256" key="2">
    <source>
        <dbReference type="ARBA" id="ARBA00008711"/>
    </source>
</evidence>
<keyword evidence="5 9" id="KW-0808">Transferase</keyword>
<reference evidence="12 13" key="1">
    <citation type="submission" date="2018-06" db="EMBL/GenBank/DDBJ databases">
        <title>Phytoactinopolyspora halophila sp. nov., a novel halophilic actinomycete isolated from a saline soil in China.</title>
        <authorList>
            <person name="Tang S.-K."/>
        </authorList>
    </citation>
    <scope>NUCLEOTIDE SEQUENCE [LARGE SCALE GENOMIC DNA]</scope>
    <source>
        <strain evidence="12 13">YIM 96934</strain>
    </source>
</reference>
<dbReference type="GO" id="GO:0005737">
    <property type="term" value="C:cytoplasm"/>
    <property type="evidence" value="ECO:0007669"/>
    <property type="project" value="UniProtKB-SubCell"/>
</dbReference>
<evidence type="ECO:0000256" key="9">
    <source>
        <dbReference type="HAMAP-Rule" id="MF_00772"/>
    </source>
</evidence>
<keyword evidence="13" id="KW-1185">Reference proteome</keyword>
<dbReference type="InterPro" id="IPR036388">
    <property type="entry name" value="WH-like_DNA-bd_sf"/>
</dbReference>
<keyword evidence="6 9" id="KW-0227">DNA damage</keyword>
<dbReference type="EC" id="2.1.1.63" evidence="9"/>
<comment type="catalytic activity">
    <reaction evidence="1 9">
        <text>a 4-O-methyl-thymidine in DNA + L-cysteinyl-[protein] = a thymidine in DNA + S-methyl-L-cysteinyl-[protein]</text>
        <dbReference type="Rhea" id="RHEA:53428"/>
        <dbReference type="Rhea" id="RHEA-COMP:10131"/>
        <dbReference type="Rhea" id="RHEA-COMP:10132"/>
        <dbReference type="Rhea" id="RHEA-COMP:13555"/>
        <dbReference type="Rhea" id="RHEA-COMP:13556"/>
        <dbReference type="ChEBI" id="CHEBI:29950"/>
        <dbReference type="ChEBI" id="CHEBI:82612"/>
        <dbReference type="ChEBI" id="CHEBI:137386"/>
        <dbReference type="ChEBI" id="CHEBI:137387"/>
        <dbReference type="EC" id="2.1.1.63"/>
    </reaction>
</comment>
<dbReference type="OrthoDB" id="9811249at2"/>
<dbReference type="EMBL" id="QMIG01000002">
    <property type="protein sequence ID" value="RAW18057.1"/>
    <property type="molecule type" value="Genomic_DNA"/>
</dbReference>
<feature type="domain" description="Methylated-DNA-[protein]-cysteine S-methyltransferase DNA binding" evidence="10">
    <location>
        <begin position="79"/>
        <end position="157"/>
    </location>
</feature>
<dbReference type="InterPro" id="IPR014048">
    <property type="entry name" value="MethylDNA_cys_MeTrfase_DNA-bd"/>
</dbReference>
<dbReference type="InterPro" id="IPR008332">
    <property type="entry name" value="MethylG_MeTrfase_N"/>
</dbReference>
<proteinExistence type="inferred from homology"/>
<evidence type="ECO:0000256" key="4">
    <source>
        <dbReference type="ARBA" id="ARBA00022603"/>
    </source>
</evidence>
<comment type="function">
    <text evidence="9">Involved in the cellular defense against the biological effects of O6-methylguanine (O6-MeG) and O4-methylthymine (O4-MeT) in DNA. Repairs the methylated nucleobase in DNA by stoichiometrically transferring the methyl group to a cysteine residue in the enzyme. This is a suicide reaction: the enzyme is irreversibly inactivated.</text>
</comment>
<gene>
    <name evidence="12" type="ORF">DPM12_04300</name>
</gene>
<comment type="similarity">
    <text evidence="2 9">Belongs to the MGMT family.</text>
</comment>
<feature type="active site" description="Nucleophile; methyl group acceptor" evidence="9">
    <location>
        <position position="129"/>
    </location>
</feature>
<evidence type="ECO:0000256" key="6">
    <source>
        <dbReference type="ARBA" id="ARBA00022763"/>
    </source>
</evidence>
<sequence length="163" mass="17729">MPTYWSETDSPLGTLLLTADDTGLTGLYMEEHRHGPGGVQPGWIRDDSRFDDARKQLHAYFSGELHEFDLPLNPAGTTFQQEVWTALRAIPYGEVRSYGDIAEQIGKPGAARAVGLANGRNPIAIIVPCHRVIGASGQLTGYGGGVDRKRRLLDLESTATQPI</sequence>
<accession>A0A329R0K6</accession>